<protein>
    <submittedName>
        <fullName evidence="1">Uncharacterized protein</fullName>
    </submittedName>
</protein>
<dbReference type="EMBL" id="BK032600">
    <property type="protein sequence ID" value="DAF50729.1"/>
    <property type="molecule type" value="Genomic_DNA"/>
</dbReference>
<sequence length="59" mass="7062">MKTTENTHPKRKISHPSKIWRKKIFQKKNYRERHTHIENPNKGGYTTDLQVVTLYQTPG</sequence>
<organism evidence="1">
    <name type="scientific">Myoviridae sp. ct04y17</name>
    <dbReference type="NCBI Taxonomy" id="2827652"/>
    <lineage>
        <taxon>Viruses</taxon>
        <taxon>Duplodnaviria</taxon>
        <taxon>Heunggongvirae</taxon>
        <taxon>Uroviricota</taxon>
        <taxon>Caudoviricetes</taxon>
    </lineage>
</organism>
<evidence type="ECO:0000313" key="1">
    <source>
        <dbReference type="EMBL" id="DAF50729.1"/>
    </source>
</evidence>
<reference evidence="1" key="1">
    <citation type="journal article" date="2021" name="Proc. Natl. Acad. Sci. U.S.A.">
        <title>A Catalog of Tens of Thousands of Viruses from Human Metagenomes Reveals Hidden Associations with Chronic Diseases.</title>
        <authorList>
            <person name="Tisza M.J."/>
            <person name="Buck C.B."/>
        </authorList>
    </citation>
    <scope>NUCLEOTIDE SEQUENCE</scope>
    <source>
        <strain evidence="1">Ct04y17</strain>
    </source>
</reference>
<name>A0A8S5SI77_9CAUD</name>
<accession>A0A8S5SI77</accession>
<proteinExistence type="predicted"/>